<name>A0ACB7XFR5_9ERIC</name>
<reference evidence="1 2" key="1">
    <citation type="journal article" date="2021" name="Hortic Res">
        <title>High-quality reference genome and annotation aids understanding of berry development for evergreen blueberry (Vaccinium darrowii).</title>
        <authorList>
            <person name="Yu J."/>
            <person name="Hulse-Kemp A.M."/>
            <person name="Babiker E."/>
            <person name="Staton M."/>
        </authorList>
    </citation>
    <scope>NUCLEOTIDE SEQUENCE [LARGE SCALE GENOMIC DNA]</scope>
    <source>
        <strain evidence="2">cv. NJ 8807/NJ 8810</strain>
        <tissue evidence="1">Young leaf</tissue>
    </source>
</reference>
<proteinExistence type="predicted"/>
<comment type="caution">
    <text evidence="1">The sequence shown here is derived from an EMBL/GenBank/DDBJ whole genome shotgun (WGS) entry which is preliminary data.</text>
</comment>
<protein>
    <submittedName>
        <fullName evidence="1">Uncharacterized protein</fullName>
    </submittedName>
</protein>
<sequence length="269" mass="30470">MEEKELDYVLVPLGLTVFGVYHVWLLYSILRHPTTTVIALNADSRRQWVFSMTSDPLKNGVLVVQTIRNNIMASTLLATTAITLSSLISVFVSNSSSSSNASQLINLRQHNSNHVFNQVQFCYILWAIGCILLYPVSAEAMPNPDPEHGQAPKLRANQNKEILGGIVLFVILVGIFIWWFIRHWCRTRNRRIVDSFQLVSYPVDAAIAFEATECIICLEEFVEGVRLILLPCKHIYHPDCLRTWMISRRPHCPNCGRDYTSGGARRPAS</sequence>
<evidence type="ECO:0000313" key="1">
    <source>
        <dbReference type="EMBL" id="KAH7839618.1"/>
    </source>
</evidence>
<gene>
    <name evidence="1" type="ORF">Vadar_006346</name>
</gene>
<keyword evidence="2" id="KW-1185">Reference proteome</keyword>
<dbReference type="Proteomes" id="UP000828048">
    <property type="component" value="Chromosome 10"/>
</dbReference>
<evidence type="ECO:0000313" key="2">
    <source>
        <dbReference type="Proteomes" id="UP000828048"/>
    </source>
</evidence>
<organism evidence="1 2">
    <name type="scientific">Vaccinium darrowii</name>
    <dbReference type="NCBI Taxonomy" id="229202"/>
    <lineage>
        <taxon>Eukaryota</taxon>
        <taxon>Viridiplantae</taxon>
        <taxon>Streptophyta</taxon>
        <taxon>Embryophyta</taxon>
        <taxon>Tracheophyta</taxon>
        <taxon>Spermatophyta</taxon>
        <taxon>Magnoliopsida</taxon>
        <taxon>eudicotyledons</taxon>
        <taxon>Gunneridae</taxon>
        <taxon>Pentapetalae</taxon>
        <taxon>asterids</taxon>
        <taxon>Ericales</taxon>
        <taxon>Ericaceae</taxon>
        <taxon>Vaccinioideae</taxon>
        <taxon>Vaccinieae</taxon>
        <taxon>Vaccinium</taxon>
    </lineage>
</organism>
<accession>A0ACB7XFR5</accession>
<dbReference type="EMBL" id="CM037160">
    <property type="protein sequence ID" value="KAH7839618.1"/>
    <property type="molecule type" value="Genomic_DNA"/>
</dbReference>